<protein>
    <submittedName>
        <fullName evidence="3">Uncharacterized protein</fullName>
    </submittedName>
</protein>
<feature type="transmembrane region" description="Helical" evidence="2">
    <location>
        <begin position="167"/>
        <end position="187"/>
    </location>
</feature>
<evidence type="ECO:0000256" key="2">
    <source>
        <dbReference type="SAM" id="Phobius"/>
    </source>
</evidence>
<keyword evidence="2" id="KW-0472">Membrane</keyword>
<dbReference type="Proteomes" id="UP000623467">
    <property type="component" value="Unassembled WGS sequence"/>
</dbReference>
<comment type="caution">
    <text evidence="3">The sequence shown here is derived from an EMBL/GenBank/DDBJ whole genome shotgun (WGS) entry which is preliminary data.</text>
</comment>
<keyword evidence="2" id="KW-1133">Transmembrane helix</keyword>
<accession>A0A8H6XR31</accession>
<reference evidence="3" key="1">
    <citation type="submission" date="2020-05" db="EMBL/GenBank/DDBJ databases">
        <title>Mycena genomes resolve the evolution of fungal bioluminescence.</title>
        <authorList>
            <person name="Tsai I.J."/>
        </authorList>
    </citation>
    <scope>NUCLEOTIDE SEQUENCE</scope>
    <source>
        <strain evidence="3">160909Yilan</strain>
    </source>
</reference>
<keyword evidence="2" id="KW-0812">Transmembrane</keyword>
<proteinExistence type="predicted"/>
<feature type="region of interest" description="Disordered" evidence="1">
    <location>
        <begin position="136"/>
        <end position="156"/>
    </location>
</feature>
<name>A0A8H6XR31_9AGAR</name>
<dbReference type="AlphaFoldDB" id="A0A8H6XR31"/>
<evidence type="ECO:0000313" key="3">
    <source>
        <dbReference type="EMBL" id="KAF7345194.1"/>
    </source>
</evidence>
<organism evidence="3 4">
    <name type="scientific">Mycena sanguinolenta</name>
    <dbReference type="NCBI Taxonomy" id="230812"/>
    <lineage>
        <taxon>Eukaryota</taxon>
        <taxon>Fungi</taxon>
        <taxon>Dikarya</taxon>
        <taxon>Basidiomycota</taxon>
        <taxon>Agaricomycotina</taxon>
        <taxon>Agaricomycetes</taxon>
        <taxon>Agaricomycetidae</taxon>
        <taxon>Agaricales</taxon>
        <taxon>Marasmiineae</taxon>
        <taxon>Mycenaceae</taxon>
        <taxon>Mycena</taxon>
    </lineage>
</organism>
<evidence type="ECO:0000256" key="1">
    <source>
        <dbReference type="SAM" id="MobiDB-lite"/>
    </source>
</evidence>
<evidence type="ECO:0000313" key="4">
    <source>
        <dbReference type="Proteomes" id="UP000623467"/>
    </source>
</evidence>
<dbReference type="OrthoDB" id="3031466at2759"/>
<keyword evidence="4" id="KW-1185">Reference proteome</keyword>
<gene>
    <name evidence="3" type="ORF">MSAN_01895900</name>
</gene>
<dbReference type="EMBL" id="JACAZH010000020">
    <property type="protein sequence ID" value="KAF7345194.1"/>
    <property type="molecule type" value="Genomic_DNA"/>
</dbReference>
<sequence>MTNPPSLSFRFQGGSAISFCQVLQVENRSLLTFRLIVALEATKACAIVLGFPVSGTTLQRGSQVTATWGSTSDLTIAIGIRNASSIFPIVSIVDAQSFKYTLTLPEFALGDFTFALLNITTLDVLSGNPVHIVEDTTTSSSGEVSTSTPSPIPTTASRKSLSVGSTFAIVCGAVIAIGILGVLLVLFARRRRRVDANVDPFDQIHVSEENRIQPSAPPAMRFEKFPAVTHDGQGSLARQIDALRRQVENLRHVGDQPDRAADQVGILHHRIRMLERELESLGGPEPPPKYQH</sequence>